<dbReference type="KEGG" id="pfm:Pyrfu_0510"/>
<dbReference type="InParanoid" id="G0EGK7"/>
<dbReference type="AlphaFoldDB" id="G0EGK7"/>
<gene>
    <name evidence="1" type="ordered locus">Pyrfu_0510</name>
</gene>
<protein>
    <submittedName>
        <fullName evidence="1">Uncharacterized protein</fullName>
    </submittedName>
</protein>
<evidence type="ECO:0000313" key="2">
    <source>
        <dbReference type="Proteomes" id="UP000001037"/>
    </source>
</evidence>
<dbReference type="EMBL" id="CP002838">
    <property type="protein sequence ID" value="AEM38381.1"/>
    <property type="molecule type" value="Genomic_DNA"/>
</dbReference>
<sequence>MSLVEGQECRSARVDSFRVSKAARLLHEAFVKEARYGPVDKLGLASGPDSLLVALFEVERGVRSVIENVEERRRDEWDSLVEIVEAIASDARRSECVEHALRLAHELAVKALAGGR</sequence>
<evidence type="ECO:0000313" key="1">
    <source>
        <dbReference type="EMBL" id="AEM38381.1"/>
    </source>
</evidence>
<dbReference type="HOGENOM" id="CLU_2091384_0_0_2"/>
<organism evidence="1 2">
    <name type="scientific">Pyrolobus fumarii (strain DSM 11204 / 1A)</name>
    <dbReference type="NCBI Taxonomy" id="694429"/>
    <lineage>
        <taxon>Archaea</taxon>
        <taxon>Thermoproteota</taxon>
        <taxon>Thermoprotei</taxon>
        <taxon>Desulfurococcales</taxon>
        <taxon>Pyrodictiaceae</taxon>
        <taxon>Pyrolobus</taxon>
    </lineage>
</organism>
<dbReference type="Proteomes" id="UP000001037">
    <property type="component" value="Chromosome"/>
</dbReference>
<proteinExistence type="predicted"/>
<name>G0EGK7_PYRF1</name>
<dbReference type="STRING" id="694429.Pyrfu_0510"/>
<reference evidence="1 2" key="1">
    <citation type="journal article" date="2011" name="Stand. Genomic Sci.">
        <title>Complete genome sequence of the hyperthermophilic chemolithoautotroph Pyrolobus fumarii type strain (1A).</title>
        <authorList>
            <person name="Anderson I."/>
            <person name="Goker M."/>
            <person name="Nolan M."/>
            <person name="Lucas S."/>
            <person name="Hammon N."/>
            <person name="Deshpande S."/>
            <person name="Cheng J.F."/>
            <person name="Tapia R."/>
            <person name="Han C."/>
            <person name="Goodwin L."/>
            <person name="Pitluck S."/>
            <person name="Huntemann M."/>
            <person name="Liolios K."/>
            <person name="Ivanova N."/>
            <person name="Pagani I."/>
            <person name="Mavromatis K."/>
            <person name="Ovchinikova G."/>
            <person name="Pati A."/>
            <person name="Chen A."/>
            <person name="Palaniappan K."/>
            <person name="Land M."/>
            <person name="Hauser L."/>
            <person name="Brambilla E.M."/>
            <person name="Huber H."/>
            <person name="Yasawong M."/>
            <person name="Rohde M."/>
            <person name="Spring S."/>
            <person name="Abt B."/>
            <person name="Sikorski J."/>
            <person name="Wirth R."/>
            <person name="Detter J.C."/>
            <person name="Woyke T."/>
            <person name="Bristow J."/>
            <person name="Eisen J.A."/>
            <person name="Markowitz V."/>
            <person name="Hugenholtz P."/>
            <person name="Kyrpides N.C."/>
            <person name="Klenk H.P."/>
            <person name="Lapidus A."/>
        </authorList>
    </citation>
    <scope>NUCLEOTIDE SEQUENCE [LARGE SCALE GENOMIC DNA]</scope>
    <source>
        <strain evidence="2">DSM 11204 / 1A</strain>
    </source>
</reference>
<dbReference type="GeneID" id="11140157"/>
<accession>G0EGK7</accession>
<keyword evidence="2" id="KW-1185">Reference proteome</keyword>
<dbReference type="RefSeq" id="WP_014026058.1">
    <property type="nucleotide sequence ID" value="NC_015931.1"/>
</dbReference>